<organism evidence="2 3">
    <name type="scientific">Allacma fusca</name>
    <dbReference type="NCBI Taxonomy" id="39272"/>
    <lineage>
        <taxon>Eukaryota</taxon>
        <taxon>Metazoa</taxon>
        <taxon>Ecdysozoa</taxon>
        <taxon>Arthropoda</taxon>
        <taxon>Hexapoda</taxon>
        <taxon>Collembola</taxon>
        <taxon>Symphypleona</taxon>
        <taxon>Sminthuridae</taxon>
        <taxon>Allacma</taxon>
    </lineage>
</organism>
<evidence type="ECO:0000313" key="3">
    <source>
        <dbReference type="Proteomes" id="UP000708208"/>
    </source>
</evidence>
<feature type="domain" description="Fatty acyl-CoA reductase C-terminal" evidence="1">
    <location>
        <begin position="124"/>
        <end position="181"/>
    </location>
</feature>
<dbReference type="InterPro" id="IPR033640">
    <property type="entry name" value="FAR_C"/>
</dbReference>
<dbReference type="PANTHER" id="PTHR11011:SF116">
    <property type="entry name" value="FATTY ACYL-COA REDUCTASE CG5065-RELATED"/>
    <property type="match status" value="1"/>
</dbReference>
<evidence type="ECO:0000313" key="2">
    <source>
        <dbReference type="EMBL" id="CAG7727463.1"/>
    </source>
</evidence>
<dbReference type="GO" id="GO:0080019">
    <property type="term" value="F:alcohol-forming very long-chain fatty acyl-CoA reductase activity"/>
    <property type="evidence" value="ECO:0007669"/>
    <property type="project" value="InterPro"/>
</dbReference>
<dbReference type="AlphaFoldDB" id="A0A8J2JU25"/>
<name>A0A8J2JU25_9HEXA</name>
<reference evidence="2" key="1">
    <citation type="submission" date="2021-06" db="EMBL/GenBank/DDBJ databases">
        <authorList>
            <person name="Hodson N. C."/>
            <person name="Mongue J. A."/>
            <person name="Jaron S. K."/>
        </authorList>
    </citation>
    <scope>NUCLEOTIDE SEQUENCE</scope>
</reference>
<dbReference type="GO" id="GO:0035336">
    <property type="term" value="P:long-chain fatty-acyl-CoA metabolic process"/>
    <property type="evidence" value="ECO:0007669"/>
    <property type="project" value="TreeGrafter"/>
</dbReference>
<dbReference type="PANTHER" id="PTHR11011">
    <property type="entry name" value="MALE STERILITY PROTEIN 2-RELATED"/>
    <property type="match status" value="1"/>
</dbReference>
<keyword evidence="3" id="KW-1185">Reference proteome</keyword>
<accession>A0A8J2JU25</accession>
<dbReference type="CDD" id="cd09071">
    <property type="entry name" value="FAR_C"/>
    <property type="match status" value="1"/>
</dbReference>
<dbReference type="EMBL" id="CAJVCH010148852">
    <property type="protein sequence ID" value="CAG7727463.1"/>
    <property type="molecule type" value="Genomic_DNA"/>
</dbReference>
<gene>
    <name evidence="2" type="ORF">AFUS01_LOCUS16304</name>
</gene>
<protein>
    <recommendedName>
        <fullName evidence="1">Fatty acyl-CoA reductase C-terminal domain-containing protein</fullName>
    </recommendedName>
</protein>
<sequence length="202" mass="23151">SGGYHTILANRGGKLDATPVDNAVNTCLAAAWRLGNASHQEFHVYNCVPDSSNCLKQRNFIKIGCETIRETENLPRFYPLASKHETLCNINNYLFRKIPGQIRSHIEGREGGSFEREFFEKIMLAKAFKPMTTENWEFVTANLAELNRLMNPVDRDVFPIDVNQVDWDEFMKRFARGLCIYDQPLNRSPQRAPQNVDVNSII</sequence>
<proteinExistence type="predicted"/>
<dbReference type="Pfam" id="PF03015">
    <property type="entry name" value="Sterile"/>
    <property type="match status" value="1"/>
</dbReference>
<dbReference type="OrthoDB" id="429813at2759"/>
<dbReference type="Proteomes" id="UP000708208">
    <property type="component" value="Unassembled WGS sequence"/>
</dbReference>
<evidence type="ECO:0000259" key="1">
    <source>
        <dbReference type="Pfam" id="PF03015"/>
    </source>
</evidence>
<feature type="non-terminal residue" evidence="2">
    <location>
        <position position="1"/>
    </location>
</feature>
<dbReference type="GO" id="GO:0005777">
    <property type="term" value="C:peroxisome"/>
    <property type="evidence" value="ECO:0007669"/>
    <property type="project" value="TreeGrafter"/>
</dbReference>
<dbReference type="InterPro" id="IPR026055">
    <property type="entry name" value="FAR"/>
</dbReference>
<comment type="caution">
    <text evidence="2">The sequence shown here is derived from an EMBL/GenBank/DDBJ whole genome shotgun (WGS) entry which is preliminary data.</text>
</comment>